<reference evidence="3" key="1">
    <citation type="submission" date="2020-08" db="EMBL/GenBank/DDBJ databases">
        <title>Lewinella bacteria from marine environments.</title>
        <authorList>
            <person name="Zhong Y."/>
        </authorList>
    </citation>
    <scope>NUCLEOTIDE SEQUENCE</scope>
    <source>
        <strain evidence="3">KCTC 42187</strain>
    </source>
</reference>
<sequence length="383" mass="41816">MVKYLPTLALFLWSFGLVAQVQLSNAYFPAVGDTLHIVDADSAYAASLDLQTAGGANLEWNFGTPVPNFTTSIPVLAVTASDLFPEADLKIQTNVFTESYYRVNATSFDLVGINSRLAILPDFAFSTAVLPARPTRRAPLNFGDNFSTVTENSAVFSPDSLPAEALVLVGDLLDNVDSVRITTISTRADVADAYGSLTLGSDVFDVLREKRVESIFIRLEVKTNPLPFIDITNLVIATSPTLAPFVGQQPSTTTYFFWSNEHKEPIAEVVTNTVSGAVEDMMYRRPDTRTSTSAPGLLRVTVNVFPNPAADWATIQVDGLPQGQYALTLLNMLGRTVAERSFSPVGNQTRLRLDVSHLPGGTYLYSIRNARGRIITTRRLRVN</sequence>
<name>A0A923PGA2_9BACT</name>
<protein>
    <submittedName>
        <fullName evidence="3">T9SS type A sorting domain-containing protein</fullName>
    </submittedName>
</protein>
<evidence type="ECO:0000313" key="3">
    <source>
        <dbReference type="EMBL" id="MBC6993527.1"/>
    </source>
</evidence>
<keyword evidence="4" id="KW-1185">Reference proteome</keyword>
<dbReference type="Proteomes" id="UP000650081">
    <property type="component" value="Unassembled WGS sequence"/>
</dbReference>
<dbReference type="AlphaFoldDB" id="A0A923PGA2"/>
<organism evidence="3 4">
    <name type="scientific">Neolewinella lacunae</name>
    <dbReference type="NCBI Taxonomy" id="1517758"/>
    <lineage>
        <taxon>Bacteria</taxon>
        <taxon>Pseudomonadati</taxon>
        <taxon>Bacteroidota</taxon>
        <taxon>Saprospiria</taxon>
        <taxon>Saprospirales</taxon>
        <taxon>Lewinellaceae</taxon>
        <taxon>Neolewinella</taxon>
    </lineage>
</organism>
<dbReference type="NCBIfam" id="TIGR04183">
    <property type="entry name" value="Por_Secre_tail"/>
    <property type="match status" value="1"/>
</dbReference>
<gene>
    <name evidence="3" type="ORF">H9S92_05105</name>
</gene>
<feature type="domain" description="Secretion system C-terminal sorting" evidence="2">
    <location>
        <begin position="304"/>
        <end position="375"/>
    </location>
</feature>
<evidence type="ECO:0000313" key="4">
    <source>
        <dbReference type="Proteomes" id="UP000650081"/>
    </source>
</evidence>
<dbReference type="Pfam" id="PF18962">
    <property type="entry name" value="Por_Secre_tail"/>
    <property type="match status" value="1"/>
</dbReference>
<keyword evidence="1" id="KW-0732">Signal</keyword>
<evidence type="ECO:0000259" key="2">
    <source>
        <dbReference type="Pfam" id="PF18962"/>
    </source>
</evidence>
<accession>A0A923PGA2</accession>
<comment type="caution">
    <text evidence="3">The sequence shown here is derived from an EMBL/GenBank/DDBJ whole genome shotgun (WGS) entry which is preliminary data.</text>
</comment>
<dbReference type="RefSeq" id="WP_187465630.1">
    <property type="nucleotide sequence ID" value="NZ_JACSIT010000067.1"/>
</dbReference>
<dbReference type="InterPro" id="IPR026444">
    <property type="entry name" value="Secre_tail"/>
</dbReference>
<feature type="chain" id="PRO_5037137750" evidence="1">
    <location>
        <begin position="20"/>
        <end position="383"/>
    </location>
</feature>
<dbReference type="EMBL" id="JACSIT010000067">
    <property type="protein sequence ID" value="MBC6993527.1"/>
    <property type="molecule type" value="Genomic_DNA"/>
</dbReference>
<evidence type="ECO:0000256" key="1">
    <source>
        <dbReference type="SAM" id="SignalP"/>
    </source>
</evidence>
<proteinExistence type="predicted"/>
<feature type="signal peptide" evidence="1">
    <location>
        <begin position="1"/>
        <end position="19"/>
    </location>
</feature>